<evidence type="ECO:0000256" key="2">
    <source>
        <dbReference type="ARBA" id="ARBA00023125"/>
    </source>
</evidence>
<protein>
    <submittedName>
        <fullName evidence="4">Antitermination protein</fullName>
    </submittedName>
</protein>
<keyword evidence="5" id="KW-1185">Reference proteome</keyword>
<dbReference type="AlphaFoldDB" id="A0A447V260"/>
<reference evidence="4 5" key="1">
    <citation type="submission" date="2018-12" db="EMBL/GenBank/DDBJ databases">
        <authorList>
            <consortium name="Pathogen Informatics"/>
        </authorList>
    </citation>
    <scope>NUCLEOTIDE SEQUENCE [LARGE SCALE GENOMIC DNA]</scope>
    <source>
        <strain evidence="4 5">NCTC11466</strain>
    </source>
</reference>
<name>A0A447V260_9ENTR</name>
<dbReference type="KEGG" id="clap:NCTC11466_02081"/>
<dbReference type="InterPro" id="IPR038500">
    <property type="entry name" value="Antitermination_sf"/>
</dbReference>
<dbReference type="Gene3D" id="1.10.274.110">
    <property type="match status" value="1"/>
</dbReference>
<evidence type="ECO:0000313" key="4">
    <source>
        <dbReference type="EMBL" id="VEB97309.1"/>
    </source>
</evidence>
<dbReference type="Pfam" id="PF03589">
    <property type="entry name" value="Antiterm"/>
    <property type="match status" value="2"/>
</dbReference>
<sequence length="219" mass="23867">MAAQGMVQSRAPLGFSAFMGKMGVSSNDREKAIELLTQHALDNCDKVPALRKLSPDIKPAVMQILAIYAYADYSRSAASTRECDCCSGTGFVDAEVFTMKTSGWGRREIKETTRLICHKCKGKKVISTACRDCKGRGKALNEKETKRQGVPVMGDCKQCGGSGYSRIPSTEVHAAVCDITDGISLDTWKKSVKSFYDSLSTELDIQESNADRMLKKATA</sequence>
<proteinExistence type="predicted"/>
<keyword evidence="2" id="KW-0238">DNA-binding</keyword>
<keyword evidence="1" id="KW-0805">Transcription regulation</keyword>
<keyword evidence="3" id="KW-0804">Transcription</keyword>
<organism evidence="4 5">
    <name type="scientific">Cedecea lapagei</name>
    <dbReference type="NCBI Taxonomy" id="158823"/>
    <lineage>
        <taxon>Bacteria</taxon>
        <taxon>Pseudomonadati</taxon>
        <taxon>Pseudomonadota</taxon>
        <taxon>Gammaproteobacteria</taxon>
        <taxon>Enterobacterales</taxon>
        <taxon>Enterobacteriaceae</taxon>
        <taxon>Cedecea</taxon>
    </lineage>
</organism>
<evidence type="ECO:0000313" key="5">
    <source>
        <dbReference type="Proteomes" id="UP000274122"/>
    </source>
</evidence>
<dbReference type="InterPro" id="IPR036410">
    <property type="entry name" value="HSP_DnaJ_Cys-rich_dom_sf"/>
</dbReference>
<dbReference type="EMBL" id="LR134201">
    <property type="protein sequence ID" value="VEB97309.1"/>
    <property type="molecule type" value="Genomic_DNA"/>
</dbReference>
<dbReference type="GO" id="GO:0006355">
    <property type="term" value="P:regulation of DNA-templated transcription"/>
    <property type="evidence" value="ECO:0007669"/>
    <property type="project" value="InterPro"/>
</dbReference>
<dbReference type="InterPro" id="IPR003222">
    <property type="entry name" value="Antitermntn"/>
</dbReference>
<evidence type="ECO:0000256" key="3">
    <source>
        <dbReference type="ARBA" id="ARBA00023163"/>
    </source>
</evidence>
<evidence type="ECO:0000256" key="1">
    <source>
        <dbReference type="ARBA" id="ARBA00023015"/>
    </source>
</evidence>
<dbReference type="GO" id="GO:0003677">
    <property type="term" value="F:DNA binding"/>
    <property type="evidence" value="ECO:0007669"/>
    <property type="project" value="UniProtKB-KW"/>
</dbReference>
<dbReference type="SUPFAM" id="SSF57938">
    <property type="entry name" value="DnaJ/Hsp40 cysteine-rich domain"/>
    <property type="match status" value="1"/>
</dbReference>
<accession>A0A447V260</accession>
<dbReference type="Proteomes" id="UP000274122">
    <property type="component" value="Chromosome"/>
</dbReference>
<gene>
    <name evidence="4" type="ORF">NCTC11466_02081</name>
</gene>